<feature type="domain" description="Xylose isomerase-like TIM barrel" evidence="1">
    <location>
        <begin position="21"/>
        <end position="275"/>
    </location>
</feature>
<comment type="caution">
    <text evidence="2">The sequence shown here is derived from an EMBL/GenBank/DDBJ whole genome shotgun (WGS) entry which is preliminary data.</text>
</comment>
<dbReference type="Proteomes" id="UP001596250">
    <property type="component" value="Unassembled WGS sequence"/>
</dbReference>
<dbReference type="InterPro" id="IPR013022">
    <property type="entry name" value="Xyl_isomerase-like_TIM-brl"/>
</dbReference>
<protein>
    <submittedName>
        <fullName evidence="2">Sugar phosphate isomerase/epimerase family protein</fullName>
    </submittedName>
</protein>
<evidence type="ECO:0000313" key="3">
    <source>
        <dbReference type="Proteomes" id="UP001596250"/>
    </source>
</evidence>
<dbReference type="EMBL" id="JBHSQV010000169">
    <property type="protein sequence ID" value="MFC5987729.1"/>
    <property type="molecule type" value="Genomic_DNA"/>
</dbReference>
<dbReference type="Pfam" id="PF01261">
    <property type="entry name" value="AP_endonuc_2"/>
    <property type="match status" value="1"/>
</dbReference>
<keyword evidence="2" id="KW-0413">Isomerase</keyword>
<dbReference type="SUPFAM" id="SSF51658">
    <property type="entry name" value="Xylose isomerase-like"/>
    <property type="match status" value="1"/>
</dbReference>
<evidence type="ECO:0000313" key="2">
    <source>
        <dbReference type="EMBL" id="MFC5987729.1"/>
    </source>
</evidence>
<evidence type="ECO:0000259" key="1">
    <source>
        <dbReference type="Pfam" id="PF01261"/>
    </source>
</evidence>
<dbReference type="Gene3D" id="3.20.20.150">
    <property type="entry name" value="Divalent-metal-dependent TIM barrel enzymes"/>
    <property type="match status" value="1"/>
</dbReference>
<keyword evidence="3" id="KW-1185">Reference proteome</keyword>
<reference evidence="3" key="1">
    <citation type="journal article" date="2019" name="Int. J. Syst. Evol. Microbiol.">
        <title>The Global Catalogue of Microorganisms (GCM) 10K type strain sequencing project: providing services to taxonomists for standard genome sequencing and annotation.</title>
        <authorList>
            <consortium name="The Broad Institute Genomics Platform"/>
            <consortium name="The Broad Institute Genome Sequencing Center for Infectious Disease"/>
            <person name="Wu L."/>
            <person name="Ma J."/>
        </authorList>
    </citation>
    <scope>NUCLEOTIDE SEQUENCE [LARGE SCALE GENOMIC DNA]</scope>
    <source>
        <strain evidence="3">CCM 8749</strain>
    </source>
</reference>
<proteinExistence type="predicted"/>
<dbReference type="InterPro" id="IPR036237">
    <property type="entry name" value="Xyl_isomerase-like_sf"/>
</dbReference>
<dbReference type="GO" id="GO:0016853">
    <property type="term" value="F:isomerase activity"/>
    <property type="evidence" value="ECO:0007669"/>
    <property type="project" value="UniProtKB-KW"/>
</dbReference>
<name>A0ABW1IRU1_9BACL</name>
<dbReference type="PANTHER" id="PTHR12110:SF21">
    <property type="entry name" value="XYLOSE ISOMERASE-LIKE TIM BARREL DOMAIN-CONTAINING PROTEIN"/>
    <property type="match status" value="1"/>
</dbReference>
<gene>
    <name evidence="2" type="ORF">ACFPXP_15090</name>
</gene>
<organism evidence="2 3">
    <name type="scientific">Marinicrinis lubricantis</name>
    <dbReference type="NCBI Taxonomy" id="2086470"/>
    <lineage>
        <taxon>Bacteria</taxon>
        <taxon>Bacillati</taxon>
        <taxon>Bacillota</taxon>
        <taxon>Bacilli</taxon>
        <taxon>Bacillales</taxon>
        <taxon>Paenibacillaceae</taxon>
    </lineage>
</organism>
<accession>A0ABW1IRU1</accession>
<dbReference type="PANTHER" id="PTHR12110">
    <property type="entry name" value="HYDROXYPYRUVATE ISOMERASE"/>
    <property type="match status" value="1"/>
</dbReference>
<sequence length="287" mass="33154">MRYSLCTISFRHELVSFEHLIEYAHRTGFSGIELWGVHARALVHTFHSQIEPWMVKLKSYGMQIPMISDYVGLLDNLQPSSAIQMKLKEWIELACRFETSHIRIFAGHMGSSQVDDEQWELCIDRLRKLSEELSENGLTLVLETHPNTLADTLDSTLRILREVDHPALRINLDFLHIWEGGSDPIEAYQALKPWVSHFHMKNVTNPEQLSIFHPHNVYSPSGPREGMVPLKEGIVDFERIVAYLSDDDVDSCASLEWFGKEPFQYLSGEMEWLRNVSNRPTRYEVSG</sequence>
<dbReference type="RefSeq" id="WP_379895142.1">
    <property type="nucleotide sequence ID" value="NZ_CBCSCT010000032.1"/>
</dbReference>
<dbReference type="InterPro" id="IPR050312">
    <property type="entry name" value="IolE/XylAMocC-like"/>
</dbReference>